<dbReference type="EMBL" id="JASCZI010272297">
    <property type="protein sequence ID" value="MED6221525.1"/>
    <property type="molecule type" value="Genomic_DNA"/>
</dbReference>
<name>A0ABU6ZHV9_9FABA</name>
<gene>
    <name evidence="3" type="ORF">PIB30_055671</name>
</gene>
<feature type="region of interest" description="Disordered" evidence="1">
    <location>
        <begin position="1"/>
        <end position="26"/>
    </location>
</feature>
<dbReference type="Pfam" id="PF20167">
    <property type="entry name" value="Transposase_32"/>
    <property type="match status" value="1"/>
</dbReference>
<sequence>MASSSSSKKRKEKSSANFESAKFKSSVAKANKAYPSKEIIFSPEAIHKGTLCGKSQWVRHDDGRHHFLRRADLKVMARGWYEFVIRSIMPTGNRSEVTMDRAVLIHSIISGENIQFDEIIAEQFYQFINKTGIRTKLPFPGIIQRLCAEKKGSIPDDTMIPVEPHINSKLMERVKGERAARRQAPPPEQQNQEAAEIPQVP</sequence>
<feature type="compositionally biased region" description="Low complexity" evidence="1">
    <location>
        <begin position="189"/>
        <end position="201"/>
    </location>
</feature>
<dbReference type="Proteomes" id="UP001341840">
    <property type="component" value="Unassembled WGS sequence"/>
</dbReference>
<accession>A0ABU6ZHV9</accession>
<feature type="domain" description="Putative plant transposon protein" evidence="2">
    <location>
        <begin position="50"/>
        <end position="149"/>
    </location>
</feature>
<organism evidence="3 4">
    <name type="scientific">Stylosanthes scabra</name>
    <dbReference type="NCBI Taxonomy" id="79078"/>
    <lineage>
        <taxon>Eukaryota</taxon>
        <taxon>Viridiplantae</taxon>
        <taxon>Streptophyta</taxon>
        <taxon>Embryophyta</taxon>
        <taxon>Tracheophyta</taxon>
        <taxon>Spermatophyta</taxon>
        <taxon>Magnoliopsida</taxon>
        <taxon>eudicotyledons</taxon>
        <taxon>Gunneridae</taxon>
        <taxon>Pentapetalae</taxon>
        <taxon>rosids</taxon>
        <taxon>fabids</taxon>
        <taxon>Fabales</taxon>
        <taxon>Fabaceae</taxon>
        <taxon>Papilionoideae</taxon>
        <taxon>50 kb inversion clade</taxon>
        <taxon>dalbergioids sensu lato</taxon>
        <taxon>Dalbergieae</taxon>
        <taxon>Pterocarpus clade</taxon>
        <taxon>Stylosanthes</taxon>
    </lineage>
</organism>
<keyword evidence="4" id="KW-1185">Reference proteome</keyword>
<evidence type="ECO:0000256" key="1">
    <source>
        <dbReference type="SAM" id="MobiDB-lite"/>
    </source>
</evidence>
<proteinExistence type="predicted"/>
<reference evidence="3 4" key="1">
    <citation type="journal article" date="2023" name="Plants (Basel)">
        <title>Bridging the Gap: Combining Genomics and Transcriptomics Approaches to Understand Stylosanthes scabra, an Orphan Legume from the Brazilian Caatinga.</title>
        <authorList>
            <person name="Ferreira-Neto J.R.C."/>
            <person name="da Silva M.D."/>
            <person name="Binneck E."/>
            <person name="de Melo N.F."/>
            <person name="da Silva R.H."/>
            <person name="de Melo A.L.T.M."/>
            <person name="Pandolfi V."/>
            <person name="Bustamante F.O."/>
            <person name="Brasileiro-Vidal A.C."/>
            <person name="Benko-Iseppon A.M."/>
        </authorList>
    </citation>
    <scope>NUCLEOTIDE SEQUENCE [LARGE SCALE GENOMIC DNA]</scope>
    <source>
        <tissue evidence="3">Leaves</tissue>
    </source>
</reference>
<protein>
    <recommendedName>
        <fullName evidence="2">Putative plant transposon protein domain-containing protein</fullName>
    </recommendedName>
</protein>
<dbReference type="InterPro" id="IPR046796">
    <property type="entry name" value="Transposase_32_dom"/>
</dbReference>
<feature type="region of interest" description="Disordered" evidence="1">
    <location>
        <begin position="173"/>
        <end position="201"/>
    </location>
</feature>
<evidence type="ECO:0000313" key="4">
    <source>
        <dbReference type="Proteomes" id="UP001341840"/>
    </source>
</evidence>
<evidence type="ECO:0000313" key="3">
    <source>
        <dbReference type="EMBL" id="MED6221525.1"/>
    </source>
</evidence>
<evidence type="ECO:0000259" key="2">
    <source>
        <dbReference type="Pfam" id="PF20167"/>
    </source>
</evidence>
<comment type="caution">
    <text evidence="3">The sequence shown here is derived from an EMBL/GenBank/DDBJ whole genome shotgun (WGS) entry which is preliminary data.</text>
</comment>